<dbReference type="PANTHER" id="PTHR31465:SF8">
    <property type="entry name" value="DOMAIN PROTEIN, PUTATIVE (AFU_ORTHOLOGUE AFUA_6G14140)-RELATED"/>
    <property type="match status" value="1"/>
</dbReference>
<feature type="transmembrane region" description="Helical" evidence="5">
    <location>
        <begin position="289"/>
        <end position="313"/>
    </location>
</feature>
<evidence type="ECO:0000313" key="8">
    <source>
        <dbReference type="Proteomes" id="UP000800082"/>
    </source>
</evidence>
<dbReference type="GeneID" id="54349233"/>
<evidence type="ECO:0000313" key="7">
    <source>
        <dbReference type="EMBL" id="KAF1931968.1"/>
    </source>
</evidence>
<sequence length="331" mass="35996">MGSKRLTTLAILAGLTTLALAAEDRPRGNFRQCTEVTPQCPAIATTYGYYPILSVNAFFLALFGLCCLASLVIGVWTKTWTYTIALGIGTLLETAGYAGRILLNGNPWSDSGFRLQIVCLILGPSLVAAAIYLTLKHFVLYCGPQYSPLKPRLYPWVFIGCDIGSIVLQACGGGIAAAGGNSDIKLLNAGNNLIIAGIAFQVATMACCGLLVLFYIWRYRKGAVLRGQLNEKSNYQLNKEQGTVSLGKIKLFAAVVSLSYFTVLIRCIYRLPEMAGGWGNPLMRNEKEFLLLDGMMIGIACVCLTVFHPGFFFPPFAAFRHGKRRVDSEST</sequence>
<feature type="chain" id="PRO_5025627867" evidence="6">
    <location>
        <begin position="22"/>
        <end position="331"/>
    </location>
</feature>
<dbReference type="AlphaFoldDB" id="A0A6A5RY71"/>
<dbReference type="GO" id="GO:0000324">
    <property type="term" value="C:fungal-type vacuole"/>
    <property type="evidence" value="ECO:0007669"/>
    <property type="project" value="TreeGrafter"/>
</dbReference>
<evidence type="ECO:0000256" key="5">
    <source>
        <dbReference type="SAM" id="Phobius"/>
    </source>
</evidence>
<feature type="transmembrane region" description="Helical" evidence="5">
    <location>
        <begin position="156"/>
        <end position="178"/>
    </location>
</feature>
<comment type="subcellular location">
    <subcellularLocation>
        <location evidence="1">Membrane</location>
        <topology evidence="1">Multi-pass membrane protein</topology>
    </subcellularLocation>
</comment>
<feature type="transmembrane region" description="Helical" evidence="5">
    <location>
        <begin position="84"/>
        <end position="103"/>
    </location>
</feature>
<keyword evidence="4 5" id="KW-0472">Membrane</keyword>
<evidence type="ECO:0000256" key="6">
    <source>
        <dbReference type="SAM" id="SignalP"/>
    </source>
</evidence>
<feature type="transmembrane region" description="Helical" evidence="5">
    <location>
        <begin position="249"/>
        <end position="269"/>
    </location>
</feature>
<dbReference type="Pfam" id="PF04479">
    <property type="entry name" value="RTA1"/>
    <property type="match status" value="1"/>
</dbReference>
<dbReference type="RefSeq" id="XP_033452216.1">
    <property type="nucleotide sequence ID" value="XM_033591565.1"/>
</dbReference>
<feature type="signal peptide" evidence="6">
    <location>
        <begin position="1"/>
        <end position="21"/>
    </location>
</feature>
<feature type="transmembrane region" description="Helical" evidence="5">
    <location>
        <begin position="57"/>
        <end position="77"/>
    </location>
</feature>
<evidence type="ECO:0000256" key="1">
    <source>
        <dbReference type="ARBA" id="ARBA00004141"/>
    </source>
</evidence>
<dbReference type="GO" id="GO:0005886">
    <property type="term" value="C:plasma membrane"/>
    <property type="evidence" value="ECO:0007669"/>
    <property type="project" value="TreeGrafter"/>
</dbReference>
<keyword evidence="6" id="KW-0732">Signal</keyword>
<feature type="transmembrane region" description="Helical" evidence="5">
    <location>
        <begin position="193"/>
        <end position="217"/>
    </location>
</feature>
<dbReference type="Proteomes" id="UP000800082">
    <property type="component" value="Unassembled WGS sequence"/>
</dbReference>
<dbReference type="PANTHER" id="PTHR31465">
    <property type="entry name" value="PROTEIN RTA1-RELATED"/>
    <property type="match status" value="1"/>
</dbReference>
<dbReference type="OrthoDB" id="4521223at2759"/>
<keyword evidence="8" id="KW-1185">Reference proteome</keyword>
<reference evidence="7" key="1">
    <citation type="journal article" date="2020" name="Stud. Mycol.">
        <title>101 Dothideomycetes genomes: a test case for predicting lifestyles and emergence of pathogens.</title>
        <authorList>
            <person name="Haridas S."/>
            <person name="Albert R."/>
            <person name="Binder M."/>
            <person name="Bloem J."/>
            <person name="Labutti K."/>
            <person name="Salamov A."/>
            <person name="Andreopoulos B."/>
            <person name="Baker S."/>
            <person name="Barry K."/>
            <person name="Bills G."/>
            <person name="Bluhm B."/>
            <person name="Cannon C."/>
            <person name="Castanera R."/>
            <person name="Culley D."/>
            <person name="Daum C."/>
            <person name="Ezra D."/>
            <person name="Gonzalez J."/>
            <person name="Henrissat B."/>
            <person name="Kuo A."/>
            <person name="Liang C."/>
            <person name="Lipzen A."/>
            <person name="Lutzoni F."/>
            <person name="Magnuson J."/>
            <person name="Mondo S."/>
            <person name="Nolan M."/>
            <person name="Ohm R."/>
            <person name="Pangilinan J."/>
            <person name="Park H.-J."/>
            <person name="Ramirez L."/>
            <person name="Alfaro M."/>
            <person name="Sun H."/>
            <person name="Tritt A."/>
            <person name="Yoshinaga Y."/>
            <person name="Zwiers L.-H."/>
            <person name="Turgeon B."/>
            <person name="Goodwin S."/>
            <person name="Spatafora J."/>
            <person name="Crous P."/>
            <person name="Grigoriev I."/>
        </authorList>
    </citation>
    <scope>NUCLEOTIDE SEQUENCE</scope>
    <source>
        <strain evidence="7">CBS 183.55</strain>
    </source>
</reference>
<accession>A0A6A5RY71</accession>
<feature type="transmembrane region" description="Helical" evidence="5">
    <location>
        <begin position="115"/>
        <end position="135"/>
    </location>
</feature>
<keyword evidence="2 5" id="KW-0812">Transmembrane</keyword>
<evidence type="ECO:0000256" key="4">
    <source>
        <dbReference type="ARBA" id="ARBA00023136"/>
    </source>
</evidence>
<organism evidence="7 8">
    <name type="scientific">Didymella exigua CBS 183.55</name>
    <dbReference type="NCBI Taxonomy" id="1150837"/>
    <lineage>
        <taxon>Eukaryota</taxon>
        <taxon>Fungi</taxon>
        <taxon>Dikarya</taxon>
        <taxon>Ascomycota</taxon>
        <taxon>Pezizomycotina</taxon>
        <taxon>Dothideomycetes</taxon>
        <taxon>Pleosporomycetidae</taxon>
        <taxon>Pleosporales</taxon>
        <taxon>Pleosporineae</taxon>
        <taxon>Didymellaceae</taxon>
        <taxon>Didymella</taxon>
    </lineage>
</organism>
<keyword evidence="3 5" id="KW-1133">Transmembrane helix</keyword>
<dbReference type="InterPro" id="IPR007568">
    <property type="entry name" value="RTA1"/>
</dbReference>
<evidence type="ECO:0000256" key="3">
    <source>
        <dbReference type="ARBA" id="ARBA00022989"/>
    </source>
</evidence>
<dbReference type="EMBL" id="ML978960">
    <property type="protein sequence ID" value="KAF1931968.1"/>
    <property type="molecule type" value="Genomic_DNA"/>
</dbReference>
<protein>
    <submittedName>
        <fullName evidence="7">Parasitic phase-specific protein PSP-1</fullName>
    </submittedName>
</protein>
<proteinExistence type="predicted"/>
<name>A0A6A5RY71_9PLEO</name>
<evidence type="ECO:0000256" key="2">
    <source>
        <dbReference type="ARBA" id="ARBA00022692"/>
    </source>
</evidence>
<gene>
    <name evidence="7" type="ORF">M421DRAFT_417695</name>
</gene>